<dbReference type="InterPro" id="IPR010662">
    <property type="entry name" value="RBBP9/YdeN"/>
</dbReference>
<evidence type="ECO:0000313" key="2">
    <source>
        <dbReference type="Proteomes" id="UP000266693"/>
    </source>
</evidence>
<dbReference type="Proteomes" id="UP000266693">
    <property type="component" value="Unassembled WGS sequence"/>
</dbReference>
<protein>
    <recommendedName>
        <fullName evidence="3">Alpha/beta hydrolase</fullName>
    </recommendedName>
</protein>
<dbReference type="InterPro" id="IPR029058">
    <property type="entry name" value="AB_hydrolase_fold"/>
</dbReference>
<keyword evidence="2" id="KW-1185">Reference proteome</keyword>
<gene>
    <name evidence="1" type="ORF">D1610_15520</name>
</gene>
<proteinExistence type="predicted"/>
<name>A0A396RJX7_9SPHN</name>
<dbReference type="AlphaFoldDB" id="A0A396RJX7"/>
<evidence type="ECO:0008006" key="3">
    <source>
        <dbReference type="Google" id="ProtNLM"/>
    </source>
</evidence>
<comment type="caution">
    <text evidence="1">The sequence shown here is derived from an EMBL/GenBank/DDBJ whole genome shotgun (WGS) entry which is preliminary data.</text>
</comment>
<reference evidence="1 2" key="1">
    <citation type="submission" date="2018-08" db="EMBL/GenBank/DDBJ databases">
        <title>The multiple taxonomic identification of Sphingomonas gilva.</title>
        <authorList>
            <person name="Zhu D."/>
            <person name="Zheng S."/>
        </authorList>
    </citation>
    <scope>NUCLEOTIDE SEQUENCE [LARGE SCALE GENOMIC DNA]</scope>
    <source>
        <strain evidence="1 2">ZDH117</strain>
    </source>
</reference>
<dbReference type="Pfam" id="PF06821">
    <property type="entry name" value="Ser_hydrolase"/>
    <property type="match status" value="1"/>
</dbReference>
<dbReference type="Gene3D" id="3.40.50.1820">
    <property type="entry name" value="alpha/beta hydrolase"/>
    <property type="match status" value="1"/>
</dbReference>
<dbReference type="OrthoDB" id="7469780at2"/>
<accession>A0A396RJX7</accession>
<organism evidence="1 2">
    <name type="scientific">Sphingomonas gilva</name>
    <dbReference type="NCBI Taxonomy" id="2305907"/>
    <lineage>
        <taxon>Bacteria</taxon>
        <taxon>Pseudomonadati</taxon>
        <taxon>Pseudomonadota</taxon>
        <taxon>Alphaproteobacteria</taxon>
        <taxon>Sphingomonadales</taxon>
        <taxon>Sphingomonadaceae</taxon>
        <taxon>Sphingomonas</taxon>
    </lineage>
</organism>
<dbReference type="RefSeq" id="WP_118865103.1">
    <property type="nucleotide sequence ID" value="NZ_QWLV01000009.1"/>
</dbReference>
<dbReference type="EMBL" id="QWLV01000009">
    <property type="protein sequence ID" value="RHW16498.1"/>
    <property type="molecule type" value="Genomic_DNA"/>
</dbReference>
<sequence>MATTALAVPGPLSVVTIADRRVDRPAWRTMLGWPEAGDEHVPFAAANAHQRNASAAHLDDAVARAARPVLLVAEGASCFAAAWWARLSPSSYVERVAGALLFNPISEDEREVADNMRTFASPRSVLPFPSILLDRDPVSDRLRTIANDWGSRLADRGDLVRLAAPRVSPWRQAQRMIERYTAAVVKRDIRTTRERLR</sequence>
<dbReference type="GO" id="GO:0016787">
    <property type="term" value="F:hydrolase activity"/>
    <property type="evidence" value="ECO:0007669"/>
    <property type="project" value="InterPro"/>
</dbReference>
<evidence type="ECO:0000313" key="1">
    <source>
        <dbReference type="EMBL" id="RHW16498.1"/>
    </source>
</evidence>